<gene>
    <name evidence="2" type="ORF">PILCRDRAFT_827641</name>
</gene>
<dbReference type="EMBL" id="KN833051">
    <property type="protein sequence ID" value="KIM75078.1"/>
    <property type="molecule type" value="Genomic_DNA"/>
</dbReference>
<dbReference type="STRING" id="765440.A0A0C3AMF2"/>
<dbReference type="InterPro" id="IPR047122">
    <property type="entry name" value="Trans-enoyl_RdTase-like"/>
</dbReference>
<evidence type="ECO:0000313" key="2">
    <source>
        <dbReference type="EMBL" id="KIM75078.1"/>
    </source>
</evidence>
<dbReference type="Proteomes" id="UP000054166">
    <property type="component" value="Unassembled WGS sequence"/>
</dbReference>
<evidence type="ECO:0000313" key="3">
    <source>
        <dbReference type="Proteomes" id="UP000054166"/>
    </source>
</evidence>
<keyword evidence="3" id="KW-1185">Reference proteome</keyword>
<dbReference type="InParanoid" id="A0A0C3AMF2"/>
<dbReference type="Gene3D" id="3.40.50.720">
    <property type="entry name" value="NAD(P)-binding Rossmann-like Domain"/>
    <property type="match status" value="1"/>
</dbReference>
<name>A0A0C3AMF2_PILCF</name>
<dbReference type="SMART" id="SM00829">
    <property type="entry name" value="PKS_ER"/>
    <property type="match status" value="1"/>
</dbReference>
<organism evidence="2 3">
    <name type="scientific">Piloderma croceum (strain F 1598)</name>
    <dbReference type="NCBI Taxonomy" id="765440"/>
    <lineage>
        <taxon>Eukaryota</taxon>
        <taxon>Fungi</taxon>
        <taxon>Dikarya</taxon>
        <taxon>Basidiomycota</taxon>
        <taxon>Agaricomycotina</taxon>
        <taxon>Agaricomycetes</taxon>
        <taxon>Agaricomycetidae</taxon>
        <taxon>Atheliales</taxon>
        <taxon>Atheliaceae</taxon>
        <taxon>Piloderma</taxon>
    </lineage>
</organism>
<proteinExistence type="predicted"/>
<reference evidence="3" key="2">
    <citation type="submission" date="2015-01" db="EMBL/GenBank/DDBJ databases">
        <title>Evolutionary Origins and Diversification of the Mycorrhizal Mutualists.</title>
        <authorList>
            <consortium name="DOE Joint Genome Institute"/>
            <consortium name="Mycorrhizal Genomics Consortium"/>
            <person name="Kohler A."/>
            <person name="Kuo A."/>
            <person name="Nagy L.G."/>
            <person name="Floudas D."/>
            <person name="Copeland A."/>
            <person name="Barry K.W."/>
            <person name="Cichocki N."/>
            <person name="Veneault-Fourrey C."/>
            <person name="LaButti K."/>
            <person name="Lindquist E.A."/>
            <person name="Lipzen A."/>
            <person name="Lundell T."/>
            <person name="Morin E."/>
            <person name="Murat C."/>
            <person name="Riley R."/>
            <person name="Ohm R."/>
            <person name="Sun H."/>
            <person name="Tunlid A."/>
            <person name="Henrissat B."/>
            <person name="Grigoriev I.V."/>
            <person name="Hibbett D.S."/>
            <person name="Martin F."/>
        </authorList>
    </citation>
    <scope>NUCLEOTIDE SEQUENCE [LARGE SCALE GENOMIC DNA]</scope>
    <source>
        <strain evidence="3">F 1598</strain>
    </source>
</reference>
<evidence type="ECO:0000259" key="1">
    <source>
        <dbReference type="SMART" id="SM00829"/>
    </source>
</evidence>
<dbReference type="PANTHER" id="PTHR45348">
    <property type="entry name" value="HYPOTHETICAL OXIDOREDUCTASE (EUROFUNG)"/>
    <property type="match status" value="1"/>
</dbReference>
<dbReference type="InterPro" id="IPR020843">
    <property type="entry name" value="ER"/>
</dbReference>
<dbReference type="Gene3D" id="3.90.180.10">
    <property type="entry name" value="Medium-chain alcohol dehydrogenases, catalytic domain"/>
    <property type="match status" value="1"/>
</dbReference>
<dbReference type="FunCoup" id="A0A0C3AMF2">
    <property type="interactions" value="10"/>
</dbReference>
<dbReference type="Pfam" id="PF00107">
    <property type="entry name" value="ADH_zinc_N"/>
    <property type="match status" value="1"/>
</dbReference>
<dbReference type="InterPro" id="IPR036291">
    <property type="entry name" value="NAD(P)-bd_dom_sf"/>
</dbReference>
<dbReference type="HOGENOM" id="CLU_026673_16_1_1"/>
<dbReference type="AlphaFoldDB" id="A0A0C3AMF2"/>
<sequence length="358" mass="38891">MSNTKQLAVVVGSDKRSCALKSIDIPKYEAHEILVKVHSAAQNPTDWKVLEYGFADEGFVPGCDYAGVVQEVGSNVKKVKKGDRVGGWIPGASVPGYGSYAQFIRVDGANLFRIPEGVSFDEAATYGVAFQTASVGLYNKLKLPEPYSPPDNGTHILVWGGASSVGMVVIQLAKLSGLTVITTASPRNNEYLKSLGADYVLPYNDPNTPAEIKKITNGQLYLAYDTISEKGTTQLVIDALGRDPDIPVSKKKEVVLLLPPGELDEKANSVTQHLLQTYTLFGKEVTSYGALLPANPADYAFSIHSYEVLEKLLKERKLRHQNIKVLGGLEKVPEGFAYMKEGKNSAEKIVYHPLETSA</sequence>
<dbReference type="Pfam" id="PF08240">
    <property type="entry name" value="ADH_N"/>
    <property type="match status" value="1"/>
</dbReference>
<feature type="domain" description="Enoyl reductase (ER)" evidence="1">
    <location>
        <begin position="13"/>
        <end position="351"/>
    </location>
</feature>
<dbReference type="SUPFAM" id="SSF50129">
    <property type="entry name" value="GroES-like"/>
    <property type="match status" value="1"/>
</dbReference>
<dbReference type="CDD" id="cd08249">
    <property type="entry name" value="enoyl_reductase_like"/>
    <property type="match status" value="1"/>
</dbReference>
<protein>
    <recommendedName>
        <fullName evidence="1">Enoyl reductase (ER) domain-containing protein</fullName>
    </recommendedName>
</protein>
<reference evidence="2 3" key="1">
    <citation type="submission" date="2014-04" db="EMBL/GenBank/DDBJ databases">
        <authorList>
            <consortium name="DOE Joint Genome Institute"/>
            <person name="Kuo A."/>
            <person name="Tarkka M."/>
            <person name="Buscot F."/>
            <person name="Kohler A."/>
            <person name="Nagy L.G."/>
            <person name="Floudas D."/>
            <person name="Copeland A."/>
            <person name="Barry K.W."/>
            <person name="Cichocki N."/>
            <person name="Veneault-Fourrey C."/>
            <person name="LaButti K."/>
            <person name="Lindquist E.A."/>
            <person name="Lipzen A."/>
            <person name="Lundell T."/>
            <person name="Morin E."/>
            <person name="Murat C."/>
            <person name="Sun H."/>
            <person name="Tunlid A."/>
            <person name="Henrissat B."/>
            <person name="Grigoriev I.V."/>
            <person name="Hibbett D.S."/>
            <person name="Martin F."/>
            <person name="Nordberg H.P."/>
            <person name="Cantor M.N."/>
            <person name="Hua S.X."/>
        </authorList>
    </citation>
    <scope>NUCLEOTIDE SEQUENCE [LARGE SCALE GENOMIC DNA]</scope>
    <source>
        <strain evidence="2 3">F 1598</strain>
    </source>
</reference>
<dbReference type="OrthoDB" id="10257049at2759"/>
<dbReference type="PANTHER" id="PTHR45348:SF2">
    <property type="entry name" value="ZINC-TYPE ALCOHOL DEHYDROGENASE-LIKE PROTEIN C2E1P3.01"/>
    <property type="match status" value="1"/>
</dbReference>
<dbReference type="InterPro" id="IPR011032">
    <property type="entry name" value="GroES-like_sf"/>
</dbReference>
<dbReference type="SUPFAM" id="SSF51735">
    <property type="entry name" value="NAD(P)-binding Rossmann-fold domains"/>
    <property type="match status" value="1"/>
</dbReference>
<dbReference type="InterPro" id="IPR013154">
    <property type="entry name" value="ADH-like_N"/>
</dbReference>
<accession>A0A0C3AMF2</accession>
<dbReference type="GO" id="GO:0016651">
    <property type="term" value="F:oxidoreductase activity, acting on NAD(P)H"/>
    <property type="evidence" value="ECO:0007669"/>
    <property type="project" value="InterPro"/>
</dbReference>
<dbReference type="InterPro" id="IPR013149">
    <property type="entry name" value="ADH-like_C"/>
</dbReference>